<gene>
    <name evidence="5" type="ORF">EH165_04965</name>
</gene>
<dbReference type="Gene3D" id="3.40.50.2300">
    <property type="match status" value="2"/>
</dbReference>
<evidence type="ECO:0000259" key="4">
    <source>
        <dbReference type="Pfam" id="PF13407"/>
    </source>
</evidence>
<dbReference type="KEGG" id="nak:EH165_04965"/>
<feature type="domain" description="Periplasmic binding protein" evidence="4">
    <location>
        <begin position="53"/>
        <end position="316"/>
    </location>
</feature>
<evidence type="ECO:0000313" key="6">
    <source>
        <dbReference type="Proteomes" id="UP000268084"/>
    </source>
</evidence>
<dbReference type="GO" id="GO:0030288">
    <property type="term" value="C:outer membrane-bounded periplasmic space"/>
    <property type="evidence" value="ECO:0007669"/>
    <property type="project" value="TreeGrafter"/>
</dbReference>
<accession>A0A3G8ZV82</accession>
<dbReference type="PANTHER" id="PTHR30036:SF1">
    <property type="entry name" value="D-XYLOSE-BINDING PERIPLASMIC PROTEIN"/>
    <property type="match status" value="1"/>
</dbReference>
<organism evidence="5 6">
    <name type="scientific">Nakamurella antarctica</name>
    <dbReference type="NCBI Taxonomy" id="1902245"/>
    <lineage>
        <taxon>Bacteria</taxon>
        <taxon>Bacillati</taxon>
        <taxon>Actinomycetota</taxon>
        <taxon>Actinomycetes</taxon>
        <taxon>Nakamurellales</taxon>
        <taxon>Nakamurellaceae</taxon>
        <taxon>Nakamurella</taxon>
    </lineage>
</organism>
<keyword evidence="2 3" id="KW-0732">Signal</keyword>
<proteinExistence type="predicted"/>
<dbReference type="RefSeq" id="WP_124798286.1">
    <property type="nucleotide sequence ID" value="NZ_CP034170.1"/>
</dbReference>
<dbReference type="InterPro" id="IPR050555">
    <property type="entry name" value="Bact_Solute-Bind_Prot2"/>
</dbReference>
<dbReference type="Proteomes" id="UP000268084">
    <property type="component" value="Chromosome"/>
</dbReference>
<dbReference type="PROSITE" id="PS51257">
    <property type="entry name" value="PROKAR_LIPOPROTEIN"/>
    <property type="match status" value="1"/>
</dbReference>
<dbReference type="OrthoDB" id="9773673at2"/>
<evidence type="ECO:0000256" key="2">
    <source>
        <dbReference type="ARBA" id="ARBA00022729"/>
    </source>
</evidence>
<dbReference type="PANTHER" id="PTHR30036">
    <property type="entry name" value="D-XYLOSE-BINDING PERIPLASMIC PROTEIN"/>
    <property type="match status" value="1"/>
</dbReference>
<comment type="subcellular location">
    <subcellularLocation>
        <location evidence="1">Cell envelope</location>
    </subcellularLocation>
</comment>
<dbReference type="GO" id="GO:0030246">
    <property type="term" value="F:carbohydrate binding"/>
    <property type="evidence" value="ECO:0007669"/>
    <property type="project" value="TreeGrafter"/>
</dbReference>
<feature type="signal peptide" evidence="3">
    <location>
        <begin position="1"/>
        <end position="23"/>
    </location>
</feature>
<protein>
    <submittedName>
        <fullName evidence="5">Sugar ABC transporter substrate-binding protein</fullName>
    </submittedName>
</protein>
<keyword evidence="6" id="KW-1185">Reference proteome</keyword>
<sequence>MRTPTKRAIAAMCALGLATAVLTACGSSGDSGKSSSIGSGASSEAASTAAAKIGFILPESLTARYEKADRPLFTAKVKEICSGCEVLYANSDGDAAKQQQQAESMLTQGINVLVMSAVDTQAASAIVASAKAKNVPVIAYDRFINSPDLEYFISFDNQQIGKIQAESLIEEMKARGVKPGDGGILMLNGAPDDSAKAFKVGAQAVLDASGYKILATYDTPGWDPAKAQDWVTGQITQFGAEIKGIYSMNDGMTGGAIAALKGAGVTDLPPITGQDAENAALQRILAGEQFMTIYRAVRVEAERAAGLAIDLTNGKKQKADATLKTSDGDDTPSIVLAPVKVTANNIQDTVVSDGFSAATDICTSAYAEACAKWGVK</sequence>
<dbReference type="InterPro" id="IPR028082">
    <property type="entry name" value="Peripla_BP_I"/>
</dbReference>
<feature type="chain" id="PRO_5039434662" evidence="3">
    <location>
        <begin position="24"/>
        <end position="376"/>
    </location>
</feature>
<evidence type="ECO:0000313" key="5">
    <source>
        <dbReference type="EMBL" id="AZI57601.1"/>
    </source>
</evidence>
<dbReference type="InterPro" id="IPR025997">
    <property type="entry name" value="SBP_2_dom"/>
</dbReference>
<dbReference type="Pfam" id="PF13407">
    <property type="entry name" value="Peripla_BP_4"/>
    <property type="match status" value="1"/>
</dbReference>
<evidence type="ECO:0000256" key="1">
    <source>
        <dbReference type="ARBA" id="ARBA00004196"/>
    </source>
</evidence>
<dbReference type="SUPFAM" id="SSF53822">
    <property type="entry name" value="Periplasmic binding protein-like I"/>
    <property type="match status" value="1"/>
</dbReference>
<name>A0A3G8ZV82_9ACTN</name>
<dbReference type="EMBL" id="CP034170">
    <property type="protein sequence ID" value="AZI57601.1"/>
    <property type="molecule type" value="Genomic_DNA"/>
</dbReference>
<dbReference type="AlphaFoldDB" id="A0A3G8ZV82"/>
<reference evidence="5 6" key="2">
    <citation type="submission" date="2018-12" db="EMBL/GenBank/DDBJ databases">
        <title>Nakamurella antarcticus sp. nov., isolated from Antarctica South Shetland Islands soil.</title>
        <authorList>
            <person name="Peng F."/>
        </authorList>
    </citation>
    <scope>NUCLEOTIDE SEQUENCE [LARGE SCALE GENOMIC DNA]</scope>
    <source>
        <strain evidence="5 6">S14-144</strain>
    </source>
</reference>
<reference evidence="5 6" key="1">
    <citation type="submission" date="2018-11" db="EMBL/GenBank/DDBJ databases">
        <authorList>
            <person name="Da X."/>
        </authorList>
    </citation>
    <scope>NUCLEOTIDE SEQUENCE [LARGE SCALE GENOMIC DNA]</scope>
    <source>
        <strain evidence="5 6">S14-144</strain>
    </source>
</reference>
<evidence type="ECO:0000256" key="3">
    <source>
        <dbReference type="SAM" id="SignalP"/>
    </source>
</evidence>